<name>A0A4Y3TUB6_9PROT</name>
<sequence length="104" mass="12213">MPTVRTVFLPYCIEINEDGTFHILNRYYAPIGLQKRGHVSKYKIEGLTENALISMGLVRSNSEHHVYFFYADCTTPTTSPENWKRYSDIMEEFAKYEILDVMEH</sequence>
<reference evidence="1 2" key="1">
    <citation type="submission" date="2019-06" db="EMBL/GenBank/DDBJ databases">
        <title>Whole genome shotgun sequence of Acetobacter peroxydans NBRC 13755.</title>
        <authorList>
            <person name="Hosoyama A."/>
            <person name="Uohara A."/>
            <person name="Ohji S."/>
            <person name="Ichikawa N."/>
        </authorList>
    </citation>
    <scope>NUCLEOTIDE SEQUENCE [LARGE SCALE GENOMIC DNA]</scope>
    <source>
        <strain evidence="1 2">NBRC 13755</strain>
    </source>
</reference>
<protein>
    <submittedName>
        <fullName evidence="1">Uncharacterized protein</fullName>
    </submittedName>
</protein>
<dbReference type="Proteomes" id="UP000317730">
    <property type="component" value="Unassembled WGS sequence"/>
</dbReference>
<comment type="caution">
    <text evidence="1">The sequence shown here is derived from an EMBL/GenBank/DDBJ whole genome shotgun (WGS) entry which is preliminary data.</text>
</comment>
<organism evidence="1 2">
    <name type="scientific">Acetobacter peroxydans</name>
    <dbReference type="NCBI Taxonomy" id="104098"/>
    <lineage>
        <taxon>Bacteria</taxon>
        <taxon>Pseudomonadati</taxon>
        <taxon>Pseudomonadota</taxon>
        <taxon>Alphaproteobacteria</taxon>
        <taxon>Acetobacterales</taxon>
        <taxon>Acetobacteraceae</taxon>
        <taxon>Acetobacter</taxon>
    </lineage>
</organism>
<evidence type="ECO:0000313" key="1">
    <source>
        <dbReference type="EMBL" id="GEB86016.1"/>
    </source>
</evidence>
<gene>
    <name evidence="1" type="ORF">APE01nite_18130</name>
</gene>
<dbReference type="OrthoDB" id="9814362at2"/>
<dbReference type="RefSeq" id="WP_141376763.1">
    <property type="nucleotide sequence ID" value="NZ_BAPL01000032.1"/>
</dbReference>
<dbReference type="EMBL" id="BJMV01000009">
    <property type="protein sequence ID" value="GEB86016.1"/>
    <property type="molecule type" value="Genomic_DNA"/>
</dbReference>
<dbReference type="AlphaFoldDB" id="A0A4Y3TUB6"/>
<accession>A0A4Y3TUB6</accession>
<proteinExistence type="predicted"/>
<evidence type="ECO:0000313" key="2">
    <source>
        <dbReference type="Proteomes" id="UP000317730"/>
    </source>
</evidence>
<keyword evidence="2" id="KW-1185">Reference proteome</keyword>